<dbReference type="PANTHER" id="PTHR35613">
    <property type="entry name" value="C-TYPE LECTIN DOMAIN-CONTAINING PROTEIN"/>
    <property type="match status" value="1"/>
</dbReference>
<name>A0A3L6LBN0_9TRYP</name>
<dbReference type="InterPro" id="IPR031797">
    <property type="entry name" value="DUF5075"/>
</dbReference>
<reference evidence="3" key="1">
    <citation type="submission" date="2018-09" db="EMBL/GenBank/DDBJ databases">
        <title>whole genome sequence of T. equiperdum IVM-t1 strain.</title>
        <authorList>
            <person name="Suganuma K."/>
        </authorList>
    </citation>
    <scope>NUCLEOTIDE SEQUENCE [LARGE SCALE GENOMIC DNA]</scope>
    <source>
        <strain evidence="3">IVM-t1</strain>
    </source>
</reference>
<keyword evidence="1" id="KW-0472">Membrane</keyword>
<keyword evidence="1" id="KW-0812">Transmembrane</keyword>
<dbReference type="Pfam" id="PF16825">
    <property type="entry name" value="DUF5075"/>
    <property type="match status" value="1"/>
</dbReference>
<feature type="chain" id="PRO_5017986019" evidence="2">
    <location>
        <begin position="36"/>
        <end position="359"/>
    </location>
</feature>
<dbReference type="Proteomes" id="UP000266743">
    <property type="component" value="Chromosome 2"/>
</dbReference>
<comment type="caution">
    <text evidence="3">The sequence shown here is derived from an EMBL/GenBank/DDBJ whole genome shotgun (WGS) entry which is preliminary data.</text>
</comment>
<accession>A0A3L6LBN0</accession>
<evidence type="ECO:0000256" key="1">
    <source>
        <dbReference type="SAM" id="Phobius"/>
    </source>
</evidence>
<organism evidence="3">
    <name type="scientific">Trypanosoma brucei equiperdum</name>
    <dbReference type="NCBI Taxonomy" id="630700"/>
    <lineage>
        <taxon>Eukaryota</taxon>
        <taxon>Discoba</taxon>
        <taxon>Euglenozoa</taxon>
        <taxon>Kinetoplastea</taxon>
        <taxon>Metakinetoplastina</taxon>
        <taxon>Trypanosomatida</taxon>
        <taxon>Trypanosomatidae</taxon>
        <taxon>Trypanosoma</taxon>
    </lineage>
</organism>
<feature type="transmembrane region" description="Helical" evidence="1">
    <location>
        <begin position="282"/>
        <end position="303"/>
    </location>
</feature>
<proteinExistence type="predicted"/>
<gene>
    <name evidence="3" type="ORF">DPX39_020024300</name>
</gene>
<dbReference type="EMBL" id="QSBY01000002">
    <property type="protein sequence ID" value="RHW74032.1"/>
    <property type="molecule type" value="Genomic_DNA"/>
</dbReference>
<feature type="signal peptide" evidence="2">
    <location>
        <begin position="1"/>
        <end position="35"/>
    </location>
</feature>
<evidence type="ECO:0000256" key="2">
    <source>
        <dbReference type="SAM" id="SignalP"/>
    </source>
</evidence>
<keyword evidence="2" id="KW-0732">Signal</keyword>
<dbReference type="PANTHER" id="PTHR35613:SF2">
    <property type="entry name" value="C-TYPE LECTIN DOMAIN-CONTAINING PROTEIN"/>
    <property type="match status" value="1"/>
</dbReference>
<protein>
    <submittedName>
        <fullName evidence="3">Uncharacterized protein</fullName>
    </submittedName>
</protein>
<keyword evidence="1" id="KW-1133">Transmembrane helix</keyword>
<sequence>MSMDTRMVNFGFTRAALLCGILLLLTAVCPLHVSAADGDDGRVIVNVKEYFSMPNRAFIRDGEYHVSYYNANAYCGDNGAVLPADQTEAAHQSLQDAMKRVITGSDAFSYLGGDAVYSSSGVIEFNKRCNAGDIASSRYCVYRWNKGLFAKALPDGHGVAFWHGSYVKYDGAASMNGYPSFWGSEYPKRGQLYTLSWYHEHEDVTTWYDAESVAGQLVAASNNPETTNKNYVILCEVHDSISTTTTTTTTAAPASGVVPEPTVTKDEEVTVTTVSLEERSNWHIILIALISVVSLIVLLLFLLRWFCDYNVKKEIIPMTLREVVGEPLFVLESTPFVPPEGFAAPPLALQYYNQMRTSE</sequence>
<evidence type="ECO:0000313" key="3">
    <source>
        <dbReference type="EMBL" id="RHW74032.1"/>
    </source>
</evidence>
<dbReference type="AlphaFoldDB" id="A0A3L6LBN0"/>